<protein>
    <submittedName>
        <fullName evidence="1">Uncharacterized protein</fullName>
    </submittedName>
</protein>
<keyword evidence="2" id="KW-1185">Reference proteome</keyword>
<evidence type="ECO:0000313" key="2">
    <source>
        <dbReference type="Proteomes" id="UP001186974"/>
    </source>
</evidence>
<gene>
    <name evidence="1" type="ORF">LTS18_005877</name>
</gene>
<name>A0ACC3DBB3_9PEZI</name>
<dbReference type="Proteomes" id="UP001186974">
    <property type="component" value="Unassembled WGS sequence"/>
</dbReference>
<dbReference type="EMBL" id="JAWDJW010006475">
    <property type="protein sequence ID" value="KAK3064585.1"/>
    <property type="molecule type" value="Genomic_DNA"/>
</dbReference>
<organism evidence="1 2">
    <name type="scientific">Coniosporium uncinatum</name>
    <dbReference type="NCBI Taxonomy" id="93489"/>
    <lineage>
        <taxon>Eukaryota</taxon>
        <taxon>Fungi</taxon>
        <taxon>Dikarya</taxon>
        <taxon>Ascomycota</taxon>
        <taxon>Pezizomycotina</taxon>
        <taxon>Dothideomycetes</taxon>
        <taxon>Dothideomycetes incertae sedis</taxon>
        <taxon>Coniosporium</taxon>
    </lineage>
</organism>
<evidence type="ECO:0000313" key="1">
    <source>
        <dbReference type="EMBL" id="KAK3064585.1"/>
    </source>
</evidence>
<accession>A0ACC3DBB3</accession>
<reference evidence="1" key="1">
    <citation type="submission" date="2024-09" db="EMBL/GenBank/DDBJ databases">
        <title>Black Yeasts Isolated from many extreme environments.</title>
        <authorList>
            <person name="Coleine C."/>
            <person name="Stajich J.E."/>
            <person name="Selbmann L."/>
        </authorList>
    </citation>
    <scope>NUCLEOTIDE SEQUENCE</scope>
    <source>
        <strain evidence="1">CCFEE 5737</strain>
    </source>
</reference>
<sequence>MMTSEKRLLVIIGITGNQGGSVASRFLSDPSYRIRGLTRNPSSPTALALASKGIEIVAADLDDVSTLIPAFRGANLIFSVTNYWEPFFRPDCRVKAVELGVSCRKYAYEAEVRQGQNIADAVAATIDSLDENGLIASTLSHARRCSRGRFDELYHFDAKADVFPGYVEEKYPRLAKKMSCVQTGFFMSSYRLAPSAYFRKIEDGSFLMSFPCSSDAPIPHLAVNADVGPFVYAVSKLPPGKHYLAAGTICNWIEYLGIWSEITGVKTSYKEISLQELIEYTTDKEFGREIGDMYLYSSEPGYDGGDKTLLKVEDIRKLGVECPMTSLEEWMREEDWSMVLNQ</sequence>
<comment type="caution">
    <text evidence="1">The sequence shown here is derived from an EMBL/GenBank/DDBJ whole genome shotgun (WGS) entry which is preliminary data.</text>
</comment>
<proteinExistence type="predicted"/>